<evidence type="ECO:0000313" key="2">
    <source>
        <dbReference type="EMBL" id="SLM19023.1"/>
    </source>
</evidence>
<dbReference type="InterPro" id="IPR013096">
    <property type="entry name" value="Cupin_2"/>
</dbReference>
<dbReference type="AlphaFoldDB" id="A0A3P3XSY2"/>
<dbReference type="InterPro" id="IPR011051">
    <property type="entry name" value="RmlC_Cupin_sf"/>
</dbReference>
<dbReference type="PANTHER" id="PTHR40112:SF1">
    <property type="entry name" value="H2HPP ISOMERASE"/>
    <property type="match status" value="1"/>
</dbReference>
<gene>
    <name evidence="2" type="ORF">SPIRO4BDMA_50538</name>
</gene>
<dbReference type="InterPro" id="IPR052535">
    <property type="entry name" value="Bacilysin_H2HPP_isomerase"/>
</dbReference>
<dbReference type="Pfam" id="PF07883">
    <property type="entry name" value="Cupin_2"/>
    <property type="match status" value="1"/>
</dbReference>
<dbReference type="PANTHER" id="PTHR40112">
    <property type="entry name" value="H2HPP ISOMERASE"/>
    <property type="match status" value="1"/>
</dbReference>
<dbReference type="InterPro" id="IPR014710">
    <property type="entry name" value="RmlC-like_jellyroll"/>
</dbReference>
<protein>
    <submittedName>
        <fullName evidence="2">Cupin 2, conserved barrel domain protein</fullName>
    </submittedName>
</protein>
<proteinExistence type="predicted"/>
<dbReference type="CDD" id="cd02238">
    <property type="entry name" value="cupin_KdgF"/>
    <property type="match status" value="1"/>
</dbReference>
<reference evidence="2" key="1">
    <citation type="submission" date="2017-02" db="EMBL/GenBank/DDBJ databases">
        <authorList>
            <person name="Regsiter A."/>
            <person name="William W."/>
        </authorList>
    </citation>
    <scope>NUCLEOTIDE SEQUENCE</scope>
    <source>
        <strain evidence="2">BdmA 4</strain>
    </source>
</reference>
<name>A0A3P3XSY2_9SPIR</name>
<feature type="domain" description="Cupin type-2" evidence="1">
    <location>
        <begin position="32"/>
        <end position="92"/>
    </location>
</feature>
<accession>A0A3P3XSY2</accession>
<organism evidence="2">
    <name type="scientific">uncultured spirochete</name>
    <dbReference type="NCBI Taxonomy" id="156406"/>
    <lineage>
        <taxon>Bacteria</taxon>
        <taxon>Pseudomonadati</taxon>
        <taxon>Spirochaetota</taxon>
        <taxon>Spirochaetia</taxon>
        <taxon>Spirochaetales</taxon>
        <taxon>environmental samples</taxon>
    </lineage>
</organism>
<sequence length="116" mass="13179">MFGKHSNTGFHETLPGNHIKTLCYGAHTLLVEVRLEKKAQLPEHKHPYEQTGYLVSGRIRMNIAGNVRELESGDSWCIPMDALHKVDVLEDAVVVEAFSPTREEYIKYKNDNDIVS</sequence>
<evidence type="ECO:0000259" key="1">
    <source>
        <dbReference type="Pfam" id="PF07883"/>
    </source>
</evidence>
<dbReference type="EMBL" id="FWDO01000005">
    <property type="protein sequence ID" value="SLM19023.1"/>
    <property type="molecule type" value="Genomic_DNA"/>
</dbReference>
<dbReference type="SUPFAM" id="SSF51182">
    <property type="entry name" value="RmlC-like cupins"/>
    <property type="match status" value="1"/>
</dbReference>
<dbReference type="Gene3D" id="2.60.120.10">
    <property type="entry name" value="Jelly Rolls"/>
    <property type="match status" value="1"/>
</dbReference>